<comment type="caution">
    <text evidence="1">The sequence shown here is derived from an EMBL/GenBank/DDBJ whole genome shotgun (WGS) entry which is preliminary data.</text>
</comment>
<protein>
    <submittedName>
        <fullName evidence="1">Uncharacterized protein</fullName>
    </submittedName>
</protein>
<sequence>MIDEIDDARNTNSAPNFFAQLLQPRLQWKGKAVWADCGLAEKSDQRKLLYCLNRSCPNHLTCNEKRELLP</sequence>
<name>A0A255ZAM3_9FLAO</name>
<dbReference type="AlphaFoldDB" id="A0A255ZAM3"/>
<evidence type="ECO:0000313" key="2">
    <source>
        <dbReference type="Proteomes" id="UP000216035"/>
    </source>
</evidence>
<proteinExistence type="predicted"/>
<keyword evidence="2" id="KW-1185">Reference proteome</keyword>
<organism evidence="1 2">
    <name type="scientific">Flavobacterium aurantiibacter</name>
    <dbReference type="NCBI Taxonomy" id="2023067"/>
    <lineage>
        <taxon>Bacteria</taxon>
        <taxon>Pseudomonadati</taxon>
        <taxon>Bacteroidota</taxon>
        <taxon>Flavobacteriia</taxon>
        <taxon>Flavobacteriales</taxon>
        <taxon>Flavobacteriaceae</taxon>
        <taxon>Flavobacterium</taxon>
    </lineage>
</organism>
<dbReference type="Proteomes" id="UP000216035">
    <property type="component" value="Unassembled WGS sequence"/>
</dbReference>
<dbReference type="EMBL" id="NOXX01000227">
    <property type="protein sequence ID" value="OYQ38528.1"/>
    <property type="molecule type" value="Genomic_DNA"/>
</dbReference>
<gene>
    <name evidence="1" type="ORF">CHX27_14775</name>
</gene>
<reference evidence="1 2" key="1">
    <citation type="submission" date="2017-07" db="EMBL/GenBank/DDBJ databases">
        <title>Flavobacterium cyanobacteriorum sp. nov., isolated from cyanobacterial aggregates in a eutrophic lake.</title>
        <authorList>
            <person name="Cai H."/>
        </authorList>
    </citation>
    <scope>NUCLEOTIDE SEQUENCE [LARGE SCALE GENOMIC DNA]</scope>
    <source>
        <strain evidence="1 2">TH167</strain>
    </source>
</reference>
<evidence type="ECO:0000313" key="1">
    <source>
        <dbReference type="EMBL" id="OYQ38528.1"/>
    </source>
</evidence>
<accession>A0A255ZAM3</accession>